<evidence type="ECO:0000256" key="10">
    <source>
        <dbReference type="ARBA" id="ARBA00022989"/>
    </source>
</evidence>
<keyword evidence="9" id="KW-1278">Translocase</keyword>
<dbReference type="GeneID" id="25901243"/>
<dbReference type="SUPFAM" id="SSF81653">
    <property type="entry name" value="Calcium ATPase, transduction domain A"/>
    <property type="match status" value="1"/>
</dbReference>
<keyword evidence="12 13" id="KW-0472">Membrane</keyword>
<dbReference type="Gene3D" id="2.70.150.10">
    <property type="entry name" value="Calcium-transporting ATPase, cytoplasmic transduction domain A"/>
    <property type="match status" value="1"/>
</dbReference>
<dbReference type="InterPro" id="IPR008250">
    <property type="entry name" value="ATPase_P-typ_transduc_dom_A_sf"/>
</dbReference>
<keyword evidence="3" id="KW-0813">Transport</keyword>
<keyword evidence="17" id="KW-1185">Reference proteome</keyword>
<feature type="chain" id="PRO_5005539224" description="P-type Ca(2+) transporter" evidence="14">
    <location>
        <begin position="17"/>
        <end position="280"/>
    </location>
</feature>
<evidence type="ECO:0000256" key="11">
    <source>
        <dbReference type="ARBA" id="ARBA00023065"/>
    </source>
</evidence>
<evidence type="ECO:0000256" key="4">
    <source>
        <dbReference type="ARBA" id="ARBA00022568"/>
    </source>
</evidence>
<dbReference type="GO" id="GO:0005524">
    <property type="term" value="F:ATP binding"/>
    <property type="evidence" value="ECO:0007669"/>
    <property type="project" value="UniProtKB-KW"/>
</dbReference>
<evidence type="ECO:0000256" key="14">
    <source>
        <dbReference type="SAM" id="SignalP"/>
    </source>
</evidence>
<evidence type="ECO:0000256" key="12">
    <source>
        <dbReference type="ARBA" id="ARBA00023136"/>
    </source>
</evidence>
<dbReference type="PANTHER" id="PTHR42861">
    <property type="entry name" value="CALCIUM-TRANSPORTING ATPASE"/>
    <property type="match status" value="1"/>
</dbReference>
<feature type="domain" description="P-type ATPase A" evidence="15">
    <location>
        <begin position="52"/>
        <end position="168"/>
    </location>
</feature>
<keyword evidence="5 13" id="KW-0812">Transmembrane</keyword>
<dbReference type="SUPFAM" id="SSF81665">
    <property type="entry name" value="Calcium ATPase, transmembrane domain M"/>
    <property type="match status" value="1"/>
</dbReference>
<evidence type="ECO:0000259" key="15">
    <source>
        <dbReference type="Pfam" id="PF00122"/>
    </source>
</evidence>
<dbReference type="GO" id="GO:0016020">
    <property type="term" value="C:membrane"/>
    <property type="evidence" value="ECO:0007669"/>
    <property type="project" value="InterPro"/>
</dbReference>
<dbReference type="FunFam" id="2.70.150.10:FF:000008">
    <property type="entry name" value="Calcium-transporting ATPase"/>
    <property type="match status" value="1"/>
</dbReference>
<evidence type="ECO:0000256" key="9">
    <source>
        <dbReference type="ARBA" id="ARBA00022967"/>
    </source>
</evidence>
<feature type="transmembrane region" description="Helical" evidence="13">
    <location>
        <begin position="219"/>
        <end position="243"/>
    </location>
</feature>
<gene>
    <name evidence="16" type="ORF">SARC_00739</name>
</gene>
<keyword evidence="6" id="KW-0547">Nucleotide-binding</keyword>
<dbReference type="Proteomes" id="UP000054560">
    <property type="component" value="Unassembled WGS sequence"/>
</dbReference>
<evidence type="ECO:0000256" key="5">
    <source>
        <dbReference type="ARBA" id="ARBA00022692"/>
    </source>
</evidence>
<evidence type="ECO:0000256" key="13">
    <source>
        <dbReference type="SAM" id="Phobius"/>
    </source>
</evidence>
<keyword evidence="11" id="KW-0406">Ion transport</keyword>
<dbReference type="Pfam" id="PF00122">
    <property type="entry name" value="E1-E2_ATPase"/>
    <property type="match status" value="1"/>
</dbReference>
<dbReference type="RefSeq" id="XP_014161018.1">
    <property type="nucleotide sequence ID" value="XM_014305543.1"/>
</dbReference>
<dbReference type="InterPro" id="IPR059000">
    <property type="entry name" value="ATPase_P-type_domA"/>
</dbReference>
<evidence type="ECO:0000256" key="7">
    <source>
        <dbReference type="ARBA" id="ARBA00022837"/>
    </source>
</evidence>
<comment type="subcellular location">
    <subcellularLocation>
        <location evidence="1">Endomembrane system</location>
        <topology evidence="1">Multi-pass membrane protein</topology>
    </subcellularLocation>
</comment>
<dbReference type="NCBIfam" id="TIGR01494">
    <property type="entry name" value="ATPase_P-type"/>
    <property type="match status" value="2"/>
</dbReference>
<dbReference type="InterPro" id="IPR001757">
    <property type="entry name" value="P_typ_ATPase"/>
</dbReference>
<sequence>MIGLLLVSVLVSCLLQQWDDAISIMLAVVIVVSVGFVQEYRSEQSLQQLNRLVPHRCHAIRNGTRQDVLAKELVPGDVIVCSVGDRIPADCRIIHSAELQIDESSLTGETHYASKTTDAIHGPSDGEVAIADRKNVGFMGTLVRNGNGRAVVVGTGERTEFGVVFHMMQETEERKTPLQINMDDLGKKLSIMSFGIIGLITLLGLFHGKNIFDMFTTGVSLAVAAIPEGLPIVVTVTLALGVMRMAKRNAIVKKLPIVESLGSASVVCADKTGAYYATAL</sequence>
<evidence type="ECO:0000256" key="1">
    <source>
        <dbReference type="ARBA" id="ARBA00004127"/>
    </source>
</evidence>
<keyword evidence="7" id="KW-0106">Calcium</keyword>
<accession>A0A0L0GE17</accession>
<organism evidence="16 17">
    <name type="scientific">Sphaeroforma arctica JP610</name>
    <dbReference type="NCBI Taxonomy" id="667725"/>
    <lineage>
        <taxon>Eukaryota</taxon>
        <taxon>Ichthyosporea</taxon>
        <taxon>Ichthyophonida</taxon>
        <taxon>Sphaeroforma</taxon>
    </lineage>
</organism>
<evidence type="ECO:0000313" key="17">
    <source>
        <dbReference type="Proteomes" id="UP000054560"/>
    </source>
</evidence>
<evidence type="ECO:0000256" key="2">
    <source>
        <dbReference type="ARBA" id="ARBA00012790"/>
    </source>
</evidence>
<feature type="transmembrane region" description="Helical" evidence="13">
    <location>
        <begin position="23"/>
        <end position="41"/>
    </location>
</feature>
<evidence type="ECO:0000313" key="16">
    <source>
        <dbReference type="EMBL" id="KNC87116.1"/>
    </source>
</evidence>
<keyword evidence="14" id="KW-0732">Signal</keyword>
<dbReference type="InterPro" id="IPR023298">
    <property type="entry name" value="ATPase_P-typ_TM_dom_sf"/>
</dbReference>
<proteinExistence type="predicted"/>
<dbReference type="GO" id="GO:0012505">
    <property type="term" value="C:endomembrane system"/>
    <property type="evidence" value="ECO:0007669"/>
    <property type="project" value="UniProtKB-SubCell"/>
</dbReference>
<reference evidence="16 17" key="1">
    <citation type="submission" date="2011-02" db="EMBL/GenBank/DDBJ databases">
        <title>The Genome Sequence of Sphaeroforma arctica JP610.</title>
        <authorList>
            <consortium name="The Broad Institute Genome Sequencing Platform"/>
            <person name="Russ C."/>
            <person name="Cuomo C."/>
            <person name="Young S.K."/>
            <person name="Zeng Q."/>
            <person name="Gargeya S."/>
            <person name="Alvarado L."/>
            <person name="Berlin A."/>
            <person name="Chapman S.B."/>
            <person name="Chen Z."/>
            <person name="Freedman E."/>
            <person name="Gellesch M."/>
            <person name="Goldberg J."/>
            <person name="Griggs A."/>
            <person name="Gujja S."/>
            <person name="Heilman E."/>
            <person name="Heiman D."/>
            <person name="Howarth C."/>
            <person name="Mehta T."/>
            <person name="Neiman D."/>
            <person name="Pearson M."/>
            <person name="Roberts A."/>
            <person name="Saif S."/>
            <person name="Shea T."/>
            <person name="Shenoy N."/>
            <person name="Sisk P."/>
            <person name="Stolte C."/>
            <person name="Sykes S."/>
            <person name="White J."/>
            <person name="Yandava C."/>
            <person name="Burger G."/>
            <person name="Gray M.W."/>
            <person name="Holland P.W.H."/>
            <person name="King N."/>
            <person name="Lang F.B.F."/>
            <person name="Roger A.J."/>
            <person name="Ruiz-Trillo I."/>
            <person name="Haas B."/>
            <person name="Nusbaum C."/>
            <person name="Birren B."/>
        </authorList>
    </citation>
    <scope>NUCLEOTIDE SEQUENCE [LARGE SCALE GENOMIC DNA]</scope>
    <source>
        <strain evidence="16 17">JP610</strain>
    </source>
</reference>
<dbReference type="OrthoDB" id="3352408at2759"/>
<evidence type="ECO:0000256" key="8">
    <source>
        <dbReference type="ARBA" id="ARBA00022840"/>
    </source>
</evidence>
<dbReference type="Gene3D" id="1.20.1110.10">
    <property type="entry name" value="Calcium-transporting ATPase, transmembrane domain"/>
    <property type="match status" value="1"/>
</dbReference>
<protein>
    <recommendedName>
        <fullName evidence="2">P-type Ca(2+) transporter</fullName>
        <ecNumber evidence="2">7.2.2.10</ecNumber>
    </recommendedName>
</protein>
<feature type="signal peptide" evidence="14">
    <location>
        <begin position="1"/>
        <end position="16"/>
    </location>
</feature>
<evidence type="ECO:0000256" key="6">
    <source>
        <dbReference type="ARBA" id="ARBA00022741"/>
    </source>
</evidence>
<evidence type="ECO:0000256" key="3">
    <source>
        <dbReference type="ARBA" id="ARBA00022448"/>
    </source>
</evidence>
<keyword evidence="8" id="KW-0067">ATP-binding</keyword>
<feature type="transmembrane region" description="Helical" evidence="13">
    <location>
        <begin position="189"/>
        <end position="207"/>
    </location>
</feature>
<dbReference type="GO" id="GO:0005388">
    <property type="term" value="F:P-type calcium transporter activity"/>
    <property type="evidence" value="ECO:0007669"/>
    <property type="project" value="UniProtKB-EC"/>
</dbReference>
<dbReference type="EC" id="7.2.2.10" evidence="2"/>
<keyword evidence="10 13" id="KW-1133">Transmembrane helix</keyword>
<dbReference type="EMBL" id="KQ241622">
    <property type="protein sequence ID" value="KNC87116.1"/>
    <property type="molecule type" value="Genomic_DNA"/>
</dbReference>
<dbReference type="GO" id="GO:0016887">
    <property type="term" value="F:ATP hydrolysis activity"/>
    <property type="evidence" value="ECO:0007669"/>
    <property type="project" value="InterPro"/>
</dbReference>
<dbReference type="STRING" id="667725.A0A0L0GE17"/>
<dbReference type="eggNOG" id="KOG0202">
    <property type="taxonomic scope" value="Eukaryota"/>
</dbReference>
<dbReference type="AlphaFoldDB" id="A0A0L0GE17"/>
<name>A0A0L0GE17_9EUKA</name>
<keyword evidence="4" id="KW-0109">Calcium transport</keyword>